<evidence type="ECO:0000256" key="1">
    <source>
        <dbReference type="ARBA" id="ARBA00006974"/>
    </source>
</evidence>
<comment type="caution">
    <text evidence="4">The sequence shown here is derived from an EMBL/GenBank/DDBJ whole genome shotgun (WGS) entry which is preliminary data.</text>
</comment>
<dbReference type="PANTHER" id="PTHR31374:SF29">
    <property type="entry name" value="SAUR-LIKE AUXIN-RESPONSIVE PROTEIN FAMILY"/>
    <property type="match status" value="1"/>
</dbReference>
<dbReference type="Proteomes" id="UP000652761">
    <property type="component" value="Unassembled WGS sequence"/>
</dbReference>
<dbReference type="EMBL" id="NMUH01000782">
    <property type="protein sequence ID" value="MQL84734.1"/>
    <property type="molecule type" value="Genomic_DNA"/>
</dbReference>
<accession>A0A843USM7</accession>
<dbReference type="InterPro" id="IPR003676">
    <property type="entry name" value="SAUR_fam"/>
</dbReference>
<evidence type="ECO:0000256" key="2">
    <source>
        <dbReference type="SAM" id="MobiDB-lite"/>
    </source>
</evidence>
<feature type="transmembrane region" description="Helical" evidence="3">
    <location>
        <begin position="33"/>
        <end position="52"/>
    </location>
</feature>
<keyword evidence="3" id="KW-0472">Membrane</keyword>
<evidence type="ECO:0000313" key="5">
    <source>
        <dbReference type="Proteomes" id="UP000652761"/>
    </source>
</evidence>
<dbReference type="OrthoDB" id="1026046at2759"/>
<feature type="region of interest" description="Disordered" evidence="2">
    <location>
        <begin position="1"/>
        <end position="21"/>
    </location>
</feature>
<protein>
    <recommendedName>
        <fullName evidence="6">Auxin-responsive protein SAUR32</fullName>
    </recommendedName>
</protein>
<reference evidence="4" key="1">
    <citation type="submission" date="2017-07" db="EMBL/GenBank/DDBJ databases">
        <title>Taro Niue Genome Assembly and Annotation.</title>
        <authorList>
            <person name="Atibalentja N."/>
            <person name="Keating K."/>
            <person name="Fields C.J."/>
        </authorList>
    </citation>
    <scope>NUCLEOTIDE SEQUENCE</scope>
    <source>
        <strain evidence="4">Niue_2</strain>
        <tissue evidence="4">Leaf</tissue>
    </source>
</reference>
<keyword evidence="3" id="KW-0812">Transmembrane</keyword>
<sequence>MFLLAPTPGRSPLPTPASSSGGHVRLSLSWLSLLYSSGLSWFFLCSFSWVFLDRCLLAVGIMGSGDRHLLNSLLHHLHGAGGGRKDHHHGQRQQHQPQVPKGCLAVMVGQEEEEQQRFVVPVAYLSHPLFMQLLKEAENEYGFEHKGAIALPCHVAEFRCVQGLIDRELHHSSSHHGGAAHGRHHHHHHLVACFRA</sequence>
<organism evidence="4 5">
    <name type="scientific">Colocasia esculenta</name>
    <name type="common">Wild taro</name>
    <name type="synonym">Arum esculentum</name>
    <dbReference type="NCBI Taxonomy" id="4460"/>
    <lineage>
        <taxon>Eukaryota</taxon>
        <taxon>Viridiplantae</taxon>
        <taxon>Streptophyta</taxon>
        <taxon>Embryophyta</taxon>
        <taxon>Tracheophyta</taxon>
        <taxon>Spermatophyta</taxon>
        <taxon>Magnoliopsida</taxon>
        <taxon>Liliopsida</taxon>
        <taxon>Araceae</taxon>
        <taxon>Aroideae</taxon>
        <taxon>Colocasieae</taxon>
        <taxon>Colocasia</taxon>
    </lineage>
</organism>
<evidence type="ECO:0000313" key="4">
    <source>
        <dbReference type="EMBL" id="MQL84734.1"/>
    </source>
</evidence>
<keyword evidence="5" id="KW-1185">Reference proteome</keyword>
<name>A0A843USM7_COLES</name>
<comment type="similarity">
    <text evidence="1">Belongs to the ARG7 family.</text>
</comment>
<evidence type="ECO:0008006" key="6">
    <source>
        <dbReference type="Google" id="ProtNLM"/>
    </source>
</evidence>
<dbReference type="AlphaFoldDB" id="A0A843USM7"/>
<dbReference type="PANTHER" id="PTHR31374">
    <property type="entry name" value="AUXIN-INDUCED PROTEIN-LIKE-RELATED"/>
    <property type="match status" value="1"/>
</dbReference>
<dbReference type="GO" id="GO:0009733">
    <property type="term" value="P:response to auxin"/>
    <property type="evidence" value="ECO:0007669"/>
    <property type="project" value="InterPro"/>
</dbReference>
<gene>
    <name evidence="4" type="ORF">Taro_017245</name>
</gene>
<keyword evidence="3" id="KW-1133">Transmembrane helix</keyword>
<evidence type="ECO:0000256" key="3">
    <source>
        <dbReference type="SAM" id="Phobius"/>
    </source>
</evidence>
<dbReference type="Pfam" id="PF02519">
    <property type="entry name" value="Auxin_inducible"/>
    <property type="match status" value="1"/>
</dbReference>
<proteinExistence type="inferred from homology"/>